<reference evidence="1 2" key="1">
    <citation type="journal article" date="2012" name="Genome Biol.">
        <title>Genome and low-iron response of an oceanic diatom adapted to chronic iron limitation.</title>
        <authorList>
            <person name="Lommer M."/>
            <person name="Specht M."/>
            <person name="Roy A.S."/>
            <person name="Kraemer L."/>
            <person name="Andreson R."/>
            <person name="Gutowska M.A."/>
            <person name="Wolf J."/>
            <person name="Bergner S.V."/>
            <person name="Schilhabel M.B."/>
            <person name="Klostermeier U.C."/>
            <person name="Beiko R.G."/>
            <person name="Rosenstiel P."/>
            <person name="Hippler M."/>
            <person name="Laroche J."/>
        </authorList>
    </citation>
    <scope>NUCLEOTIDE SEQUENCE [LARGE SCALE GENOMIC DNA]</scope>
    <source>
        <strain evidence="1 2">CCMP1005</strain>
    </source>
</reference>
<evidence type="ECO:0000313" key="1">
    <source>
        <dbReference type="EMBL" id="EJK63259.1"/>
    </source>
</evidence>
<gene>
    <name evidence="1" type="ORF">THAOC_16097</name>
</gene>
<dbReference type="InterPro" id="IPR011990">
    <property type="entry name" value="TPR-like_helical_dom_sf"/>
</dbReference>
<proteinExistence type="predicted"/>
<organism evidence="1 2">
    <name type="scientific">Thalassiosira oceanica</name>
    <name type="common">Marine diatom</name>
    <dbReference type="NCBI Taxonomy" id="159749"/>
    <lineage>
        <taxon>Eukaryota</taxon>
        <taxon>Sar</taxon>
        <taxon>Stramenopiles</taxon>
        <taxon>Ochrophyta</taxon>
        <taxon>Bacillariophyta</taxon>
        <taxon>Coscinodiscophyceae</taxon>
        <taxon>Thalassiosirophycidae</taxon>
        <taxon>Thalassiosirales</taxon>
        <taxon>Thalassiosiraceae</taxon>
        <taxon>Thalassiosira</taxon>
    </lineage>
</organism>
<dbReference type="AlphaFoldDB" id="K0SE80"/>
<protein>
    <submittedName>
        <fullName evidence="1">Uncharacterized protein</fullName>
    </submittedName>
</protein>
<keyword evidence="2" id="KW-1185">Reference proteome</keyword>
<accession>K0SE80</accession>
<dbReference type="Proteomes" id="UP000266841">
    <property type="component" value="Unassembled WGS sequence"/>
</dbReference>
<dbReference type="EMBL" id="AGNL01018358">
    <property type="protein sequence ID" value="EJK63259.1"/>
    <property type="molecule type" value="Genomic_DNA"/>
</dbReference>
<comment type="caution">
    <text evidence="1">The sequence shown here is derived from an EMBL/GenBank/DDBJ whole genome shotgun (WGS) entry which is preliminary data.</text>
</comment>
<dbReference type="eggNOG" id="KOG4197">
    <property type="taxonomic scope" value="Eukaryota"/>
</dbReference>
<dbReference type="Gene3D" id="1.25.40.10">
    <property type="entry name" value="Tetratricopeptide repeat domain"/>
    <property type="match status" value="1"/>
</dbReference>
<name>K0SE80_THAOC</name>
<sequence>MAEGIFNRLRHLYDTNQDPDIKPNVYTANAVMNACAFSKHEEDREEALAMSFRTFMWLDEQPDVHADAYTFTIMLSVCSNLIPRDDHAIRFENAAMLFSKCCEYGYLNDHVLWKLKLALSEQEYFQVVGAGPETKSSDMDPSWSRTVVMKRSQDRHGWGRNRHRDRRENHYDRY</sequence>
<evidence type="ECO:0000313" key="2">
    <source>
        <dbReference type="Proteomes" id="UP000266841"/>
    </source>
</evidence>
<dbReference type="OrthoDB" id="42345at2759"/>